<keyword evidence="2" id="KW-1185">Reference proteome</keyword>
<dbReference type="AlphaFoldDB" id="A0AAV4PHX0"/>
<comment type="caution">
    <text evidence="1">The sequence shown here is derived from an EMBL/GenBank/DDBJ whole genome shotgun (WGS) entry which is preliminary data.</text>
</comment>
<dbReference type="EMBL" id="BPLR01004604">
    <property type="protein sequence ID" value="GIX96060.1"/>
    <property type="molecule type" value="Genomic_DNA"/>
</dbReference>
<accession>A0AAV4PHX0</accession>
<name>A0AAV4PHX0_CAEEX</name>
<gene>
    <name evidence="1" type="ORF">CEXT_489781</name>
</gene>
<organism evidence="1 2">
    <name type="scientific">Caerostris extrusa</name>
    <name type="common">Bark spider</name>
    <name type="synonym">Caerostris bankana</name>
    <dbReference type="NCBI Taxonomy" id="172846"/>
    <lineage>
        <taxon>Eukaryota</taxon>
        <taxon>Metazoa</taxon>
        <taxon>Ecdysozoa</taxon>
        <taxon>Arthropoda</taxon>
        <taxon>Chelicerata</taxon>
        <taxon>Arachnida</taxon>
        <taxon>Araneae</taxon>
        <taxon>Araneomorphae</taxon>
        <taxon>Entelegynae</taxon>
        <taxon>Araneoidea</taxon>
        <taxon>Araneidae</taxon>
        <taxon>Caerostris</taxon>
    </lineage>
</organism>
<dbReference type="Proteomes" id="UP001054945">
    <property type="component" value="Unassembled WGS sequence"/>
</dbReference>
<proteinExistence type="predicted"/>
<evidence type="ECO:0000313" key="1">
    <source>
        <dbReference type="EMBL" id="GIX96060.1"/>
    </source>
</evidence>
<sequence length="147" mass="16829">MIILLLAYLFFNSIKLSERKKKLFKFLSSRLINKKVSAFPGISSKPFSPKPCFSLKVLTRNPRFKGQHVTHSLSLTYHPMQNMSSNKNLTKKILAESGLPYQTLFRPTFCVRPPVESDIKETPIGVNNRNGYFRKGVNTVFSLCSRE</sequence>
<evidence type="ECO:0000313" key="2">
    <source>
        <dbReference type="Proteomes" id="UP001054945"/>
    </source>
</evidence>
<reference evidence="1 2" key="1">
    <citation type="submission" date="2021-06" db="EMBL/GenBank/DDBJ databases">
        <title>Caerostris extrusa draft genome.</title>
        <authorList>
            <person name="Kono N."/>
            <person name="Arakawa K."/>
        </authorList>
    </citation>
    <scope>NUCLEOTIDE SEQUENCE [LARGE SCALE GENOMIC DNA]</scope>
</reference>
<protein>
    <submittedName>
        <fullName evidence="1">Uncharacterized protein</fullName>
    </submittedName>
</protein>